<gene>
    <name evidence="2" type="ORF">TIFTF001_031780</name>
</gene>
<evidence type="ECO:0000313" key="2">
    <source>
        <dbReference type="EMBL" id="GMN62694.1"/>
    </source>
</evidence>
<evidence type="ECO:0000313" key="3">
    <source>
        <dbReference type="Proteomes" id="UP001187192"/>
    </source>
</evidence>
<feature type="region of interest" description="Disordered" evidence="1">
    <location>
        <begin position="35"/>
        <end position="80"/>
    </location>
</feature>
<dbReference type="AlphaFoldDB" id="A0AA88DVR2"/>
<comment type="caution">
    <text evidence="2">The sequence shown here is derived from an EMBL/GenBank/DDBJ whole genome shotgun (WGS) entry which is preliminary data.</text>
</comment>
<dbReference type="Proteomes" id="UP001187192">
    <property type="component" value="Unassembled WGS sequence"/>
</dbReference>
<dbReference type="EMBL" id="BTGU01000133">
    <property type="protein sequence ID" value="GMN62694.1"/>
    <property type="molecule type" value="Genomic_DNA"/>
</dbReference>
<name>A0AA88DVR2_FICCA</name>
<proteinExistence type="predicted"/>
<organism evidence="2 3">
    <name type="scientific">Ficus carica</name>
    <name type="common">Common fig</name>
    <dbReference type="NCBI Taxonomy" id="3494"/>
    <lineage>
        <taxon>Eukaryota</taxon>
        <taxon>Viridiplantae</taxon>
        <taxon>Streptophyta</taxon>
        <taxon>Embryophyta</taxon>
        <taxon>Tracheophyta</taxon>
        <taxon>Spermatophyta</taxon>
        <taxon>Magnoliopsida</taxon>
        <taxon>eudicotyledons</taxon>
        <taxon>Gunneridae</taxon>
        <taxon>Pentapetalae</taxon>
        <taxon>rosids</taxon>
        <taxon>fabids</taxon>
        <taxon>Rosales</taxon>
        <taxon>Moraceae</taxon>
        <taxon>Ficeae</taxon>
        <taxon>Ficus</taxon>
    </lineage>
</organism>
<reference evidence="2" key="1">
    <citation type="submission" date="2023-07" db="EMBL/GenBank/DDBJ databases">
        <title>draft genome sequence of fig (Ficus carica).</title>
        <authorList>
            <person name="Takahashi T."/>
            <person name="Nishimura K."/>
        </authorList>
    </citation>
    <scope>NUCLEOTIDE SEQUENCE</scope>
</reference>
<protein>
    <submittedName>
        <fullName evidence="2">Uncharacterized protein</fullName>
    </submittedName>
</protein>
<evidence type="ECO:0000256" key="1">
    <source>
        <dbReference type="SAM" id="MobiDB-lite"/>
    </source>
</evidence>
<sequence length="80" mass="8274">MQMGASPHPLAKTPTIASKDDSVAAFAEFGSVAIRDDNIPRGDGASQGSGAGTGTKTRMKSYSRSLARWGRGKHSPPLSS</sequence>
<accession>A0AA88DVR2</accession>
<keyword evidence="3" id="KW-1185">Reference proteome</keyword>